<name>A0A2V3Y5S2_9FIRM</name>
<dbReference type="Pfam" id="PF03235">
    <property type="entry name" value="GmrSD_N"/>
    <property type="match status" value="1"/>
</dbReference>
<dbReference type="Proteomes" id="UP000248057">
    <property type="component" value="Unassembled WGS sequence"/>
</dbReference>
<sequence length="393" mass="46302">MALMFNRNTKTIKDVYDDFSRGKLIVDLSYQRRKVWLLQDKVRLIETVLLELIIPEVFFWPADIDVDTGEMVIHIVDGQQRITSIVEFIHGDFSLDSKYLLNDTIKEYCGKRKFDDLPSEYKNKVWLYKLSVVDIDPSFNKKAITEMFYRLNLTNYSLNPQERRNSKESYFGDMAEALSELDFWKKCRVFSSADARRMKDVEYCCSIYILANEGIVDQTNDKKINDYYDDFAESFDNNEILTKKIESAMDVIIKLCDKVTLSFISKKAQMYTLFSLVFKLMDDEIQFNSEIFERFKLFVITYNLFRNEYNLSFSESNLQELNEHIKKYKLASSEGINKFRNRAIRLQTLFEICVSMPGEVKECLRSLTVTYEQQKLSDVSFEAFDSDDIVDNV</sequence>
<feature type="domain" description="GmrSD restriction endonucleases N-terminal" evidence="1">
    <location>
        <begin position="14"/>
        <end position="166"/>
    </location>
</feature>
<accession>A0A2V3Y5S2</accession>
<dbReference type="RefSeq" id="WP_110323018.1">
    <property type="nucleotide sequence ID" value="NZ_QJKD01000005.1"/>
</dbReference>
<evidence type="ECO:0000313" key="2">
    <source>
        <dbReference type="EMBL" id="PXX53688.1"/>
    </source>
</evidence>
<protein>
    <submittedName>
        <fullName evidence="2">Uncharacterized protein DUF262</fullName>
    </submittedName>
</protein>
<dbReference type="AlphaFoldDB" id="A0A2V3Y5S2"/>
<dbReference type="PANTHER" id="PTHR39639">
    <property type="entry name" value="CHROMOSOME 16, WHOLE GENOME SHOTGUN SEQUENCE"/>
    <property type="match status" value="1"/>
</dbReference>
<dbReference type="GeneID" id="86061570"/>
<evidence type="ECO:0000313" key="3">
    <source>
        <dbReference type="Proteomes" id="UP000248057"/>
    </source>
</evidence>
<keyword evidence="3" id="KW-1185">Reference proteome</keyword>
<organism evidence="2 3">
    <name type="scientific">Hungatella effluvii</name>
    <dbReference type="NCBI Taxonomy" id="1096246"/>
    <lineage>
        <taxon>Bacteria</taxon>
        <taxon>Bacillati</taxon>
        <taxon>Bacillota</taxon>
        <taxon>Clostridia</taxon>
        <taxon>Lachnospirales</taxon>
        <taxon>Lachnospiraceae</taxon>
        <taxon>Hungatella</taxon>
    </lineage>
</organism>
<gene>
    <name evidence="2" type="ORF">DFR60_105177</name>
</gene>
<dbReference type="InterPro" id="IPR004919">
    <property type="entry name" value="GmrSD_N"/>
</dbReference>
<dbReference type="EMBL" id="QJKD01000005">
    <property type="protein sequence ID" value="PXX53688.1"/>
    <property type="molecule type" value="Genomic_DNA"/>
</dbReference>
<evidence type="ECO:0000259" key="1">
    <source>
        <dbReference type="Pfam" id="PF03235"/>
    </source>
</evidence>
<dbReference type="PANTHER" id="PTHR39639:SF1">
    <property type="entry name" value="DUF262 DOMAIN-CONTAINING PROTEIN"/>
    <property type="match status" value="1"/>
</dbReference>
<reference evidence="2 3" key="1">
    <citation type="submission" date="2018-05" db="EMBL/GenBank/DDBJ databases">
        <title>Genomic Encyclopedia of Type Strains, Phase IV (KMG-IV): sequencing the most valuable type-strain genomes for metagenomic binning, comparative biology and taxonomic classification.</title>
        <authorList>
            <person name="Goeker M."/>
        </authorList>
    </citation>
    <scope>NUCLEOTIDE SEQUENCE [LARGE SCALE GENOMIC DNA]</scope>
    <source>
        <strain evidence="2 3">DSM 24995</strain>
    </source>
</reference>
<comment type="caution">
    <text evidence="2">The sequence shown here is derived from an EMBL/GenBank/DDBJ whole genome shotgun (WGS) entry which is preliminary data.</text>
</comment>
<proteinExistence type="predicted"/>